<feature type="region of interest" description="Disordered" evidence="1">
    <location>
        <begin position="1"/>
        <end position="23"/>
    </location>
</feature>
<feature type="compositionally biased region" description="Low complexity" evidence="1">
    <location>
        <begin position="1"/>
        <end position="10"/>
    </location>
</feature>
<keyword evidence="3" id="KW-1185">Reference proteome</keyword>
<accession>A0A3Q2YK21</accession>
<reference evidence="2" key="1">
    <citation type="submission" date="2025-08" db="UniProtKB">
        <authorList>
            <consortium name="Ensembl"/>
        </authorList>
    </citation>
    <scope>IDENTIFICATION</scope>
</reference>
<evidence type="ECO:0000313" key="3">
    <source>
        <dbReference type="Proteomes" id="UP000264820"/>
    </source>
</evidence>
<evidence type="ECO:0000313" key="2">
    <source>
        <dbReference type="Ensembl" id="ENSHCOP00000013787.1"/>
    </source>
</evidence>
<name>A0A3Q2YK21_HIPCM</name>
<sequence>MLQSSCSSCKLPPPPANKKPSTRGDSQLCFICNRMCDLQFEDHVEHPVGAVGLQQFHNVRVFEHVADAGLPLQV</sequence>
<reference evidence="2" key="2">
    <citation type="submission" date="2025-09" db="UniProtKB">
        <authorList>
            <consortium name="Ensembl"/>
        </authorList>
    </citation>
    <scope>IDENTIFICATION</scope>
</reference>
<proteinExistence type="predicted"/>
<protein>
    <submittedName>
        <fullName evidence="2">Uncharacterized protein</fullName>
    </submittedName>
</protein>
<dbReference type="Proteomes" id="UP000264820">
    <property type="component" value="Unplaced"/>
</dbReference>
<organism evidence="2 3">
    <name type="scientific">Hippocampus comes</name>
    <name type="common">Tiger tail seahorse</name>
    <dbReference type="NCBI Taxonomy" id="109280"/>
    <lineage>
        <taxon>Eukaryota</taxon>
        <taxon>Metazoa</taxon>
        <taxon>Chordata</taxon>
        <taxon>Craniata</taxon>
        <taxon>Vertebrata</taxon>
        <taxon>Euteleostomi</taxon>
        <taxon>Actinopterygii</taxon>
        <taxon>Neopterygii</taxon>
        <taxon>Teleostei</taxon>
        <taxon>Neoteleostei</taxon>
        <taxon>Acanthomorphata</taxon>
        <taxon>Syngnathiaria</taxon>
        <taxon>Syngnathiformes</taxon>
        <taxon>Syngnathoidei</taxon>
        <taxon>Syngnathidae</taxon>
        <taxon>Hippocampus</taxon>
    </lineage>
</organism>
<dbReference type="AlphaFoldDB" id="A0A3Q2YK21"/>
<dbReference type="Ensembl" id="ENSHCOT00000021209.1">
    <property type="protein sequence ID" value="ENSHCOP00000013787.1"/>
    <property type="gene ID" value="ENSHCOG00000017002.1"/>
</dbReference>
<evidence type="ECO:0000256" key="1">
    <source>
        <dbReference type="SAM" id="MobiDB-lite"/>
    </source>
</evidence>